<dbReference type="Pfam" id="PF00439">
    <property type="entry name" value="Bromodomain"/>
    <property type="match status" value="1"/>
</dbReference>
<accession>A0AAV2HTC6</accession>
<feature type="compositionally biased region" description="Polar residues" evidence="3">
    <location>
        <begin position="567"/>
        <end position="577"/>
    </location>
</feature>
<evidence type="ECO:0000313" key="6">
    <source>
        <dbReference type="Proteomes" id="UP001497497"/>
    </source>
</evidence>
<feature type="region of interest" description="Disordered" evidence="3">
    <location>
        <begin position="1040"/>
        <end position="1094"/>
    </location>
</feature>
<comment type="caution">
    <text evidence="5">The sequence shown here is derived from an EMBL/GenBank/DDBJ whole genome shotgun (WGS) entry which is preliminary data.</text>
</comment>
<evidence type="ECO:0000256" key="3">
    <source>
        <dbReference type="SAM" id="MobiDB-lite"/>
    </source>
</evidence>
<evidence type="ECO:0000259" key="4">
    <source>
        <dbReference type="PROSITE" id="PS50014"/>
    </source>
</evidence>
<dbReference type="InterPro" id="IPR040214">
    <property type="entry name" value="BRD10"/>
</dbReference>
<dbReference type="SUPFAM" id="SSF47370">
    <property type="entry name" value="Bromodomain"/>
    <property type="match status" value="1"/>
</dbReference>
<dbReference type="EMBL" id="CAXITT010000205">
    <property type="protein sequence ID" value="CAL1535556.1"/>
    <property type="molecule type" value="Genomic_DNA"/>
</dbReference>
<dbReference type="Gene3D" id="1.20.920.10">
    <property type="entry name" value="Bromodomain-like"/>
    <property type="match status" value="1"/>
</dbReference>
<keyword evidence="6" id="KW-1185">Reference proteome</keyword>
<feature type="compositionally biased region" description="Polar residues" evidence="3">
    <location>
        <begin position="1"/>
        <end position="15"/>
    </location>
</feature>
<evidence type="ECO:0000256" key="1">
    <source>
        <dbReference type="ARBA" id="ARBA00023117"/>
    </source>
</evidence>
<dbReference type="SMART" id="SM00297">
    <property type="entry name" value="BROMO"/>
    <property type="match status" value="1"/>
</dbReference>
<dbReference type="Pfam" id="PF23450">
    <property type="entry name" value="KIAA2026_hel"/>
    <property type="match status" value="1"/>
</dbReference>
<dbReference type="InterPro" id="IPR018359">
    <property type="entry name" value="Bromodomain_CS"/>
</dbReference>
<dbReference type="InterPro" id="IPR036427">
    <property type="entry name" value="Bromodomain-like_sf"/>
</dbReference>
<dbReference type="PROSITE" id="PS50014">
    <property type="entry name" value="BROMODOMAIN_2"/>
    <property type="match status" value="1"/>
</dbReference>
<organism evidence="5 6">
    <name type="scientific">Lymnaea stagnalis</name>
    <name type="common">Great pond snail</name>
    <name type="synonym">Helix stagnalis</name>
    <dbReference type="NCBI Taxonomy" id="6523"/>
    <lineage>
        <taxon>Eukaryota</taxon>
        <taxon>Metazoa</taxon>
        <taxon>Spiralia</taxon>
        <taxon>Lophotrochozoa</taxon>
        <taxon>Mollusca</taxon>
        <taxon>Gastropoda</taxon>
        <taxon>Heterobranchia</taxon>
        <taxon>Euthyneura</taxon>
        <taxon>Panpulmonata</taxon>
        <taxon>Hygrophila</taxon>
        <taxon>Lymnaeoidea</taxon>
        <taxon>Lymnaeidae</taxon>
        <taxon>Lymnaea</taxon>
    </lineage>
</organism>
<feature type="compositionally biased region" description="Polar residues" evidence="3">
    <location>
        <begin position="670"/>
        <end position="680"/>
    </location>
</feature>
<keyword evidence="1 2" id="KW-0103">Bromodomain</keyword>
<feature type="compositionally biased region" description="Polar residues" evidence="3">
    <location>
        <begin position="622"/>
        <end position="644"/>
    </location>
</feature>
<feature type="compositionally biased region" description="Polar residues" evidence="3">
    <location>
        <begin position="1651"/>
        <end position="1660"/>
    </location>
</feature>
<feature type="compositionally biased region" description="Acidic residues" evidence="3">
    <location>
        <begin position="957"/>
        <end position="968"/>
    </location>
</feature>
<dbReference type="InterPro" id="IPR056522">
    <property type="entry name" value="KIAA2026_hel"/>
</dbReference>
<dbReference type="Proteomes" id="UP001497497">
    <property type="component" value="Unassembled WGS sequence"/>
</dbReference>
<dbReference type="PRINTS" id="PR00503">
    <property type="entry name" value="BROMODOMAIN"/>
</dbReference>
<feature type="region of interest" description="Disordered" evidence="3">
    <location>
        <begin position="566"/>
        <end position="681"/>
    </location>
</feature>
<evidence type="ECO:0000256" key="2">
    <source>
        <dbReference type="PROSITE-ProRule" id="PRU00035"/>
    </source>
</evidence>
<dbReference type="CDD" id="cd04369">
    <property type="entry name" value="Bromodomain"/>
    <property type="match status" value="1"/>
</dbReference>
<evidence type="ECO:0000313" key="5">
    <source>
        <dbReference type="EMBL" id="CAL1535556.1"/>
    </source>
</evidence>
<feature type="compositionally biased region" description="Basic residues" evidence="3">
    <location>
        <begin position="646"/>
        <end position="669"/>
    </location>
</feature>
<feature type="region of interest" description="Disordered" evidence="3">
    <location>
        <begin position="890"/>
        <end position="910"/>
    </location>
</feature>
<feature type="region of interest" description="Disordered" evidence="3">
    <location>
        <begin position="746"/>
        <end position="772"/>
    </location>
</feature>
<feature type="region of interest" description="Disordered" evidence="3">
    <location>
        <begin position="1"/>
        <end position="34"/>
    </location>
</feature>
<feature type="region of interest" description="Disordered" evidence="3">
    <location>
        <begin position="949"/>
        <end position="968"/>
    </location>
</feature>
<protein>
    <recommendedName>
        <fullName evidence="4">Bromo domain-containing protein</fullName>
    </recommendedName>
</protein>
<feature type="compositionally biased region" description="Polar residues" evidence="3">
    <location>
        <begin position="746"/>
        <end position="763"/>
    </location>
</feature>
<reference evidence="5 6" key="1">
    <citation type="submission" date="2024-04" db="EMBL/GenBank/DDBJ databases">
        <authorList>
            <consortium name="Genoscope - CEA"/>
            <person name="William W."/>
        </authorList>
    </citation>
    <scope>NUCLEOTIDE SEQUENCE [LARGE SCALE GENOMIC DNA]</scope>
</reference>
<dbReference type="InterPro" id="IPR001487">
    <property type="entry name" value="Bromodomain"/>
</dbReference>
<feature type="domain" description="Bromo" evidence="4">
    <location>
        <begin position="169"/>
        <end position="241"/>
    </location>
</feature>
<sequence>METQDMATEELSNSAKYLDETSESEGDRSQWSGNCRVDGVTSVNNERANIRGAGPEHMENLRAGVIEDCTTTDKDVDGVVYEDYDVAETVTSSDNNNTVNIGLYSNEMDQDNSNFSNLQHTGYQEEVAETDYFQTDSDDAKGNEKFNVETLSYELQVGYRILSNMMSASNRCVNKLFLYPVDDNYPETSNYYEKIKEPIWMFKMKEKFENLEYKDLTDFMSDFRLMIENCYRFNGPDNFVSKKAQKLETMMKQKVALLSRDLRDKILGSVSSNSEDELLTTAGLRRRIKNPNVSSDDPSQQLLSQLRRDREMQEKVDRRQKVEDRKALEQAKQQELQDWEDNMLGPDVKKQIKTMWELPQIGLFVYLCMESLGLEEEITQYQLERGIAMPRECSDFRRLMTCLLSTPHQRKSLKSFMPYQVWNSKLSMKIDFFYKTLAEKKGNHIQACYKLGLDSRGFKMMGKSNPLLKKQFHELSYLKRVWILKNYCDFCMETQQYLQKTIDDIEAVRPLDVREVLLGSDVRGYRYINFPMFTGKDIRIYKHSKTPEPSLESLSMADWSVDIEKPSASSSRCSTPVNPRKSRLTETPSTSLRARALLQAAESKEASPLRDTSRSGSEVPESKNSVSQTPLSDTSDHTPSSGKTGSAKKRKRASLFTGKRKRLKPRSKKTTPSGKQSVDSCNVIEEEGDENDLDSSDVQNDAHSILEDADSNKSDTVNLTNCIKDGDYLLVGKKASPLALSNSESTVLENKNNPDLNSFSSGGLQIGNKDYNPLNGTNLESIQQLPSTHQDSAYLSYESDKSLKDDEGVVGSGEVSNSVIQNGVSKVSSVVKTEITEDVKRLKIKDNDEASTKQEMFDNIERTVLTEIQTGSEMQLKTELNYQDGVKKEISKSPMNKDNGIKHKNVVNNHSDGQDVKEKVELDTVIESVKKECDKDKLVTDEKPVNIKNEEVKKEEAEDEEDSDEDEIPDVGHIELIAESMEDIRQLMNKLSNPEPIKRGKRTYPGVMKPCEEELLANLTRFHDELLKYEKNLANARVSMQSKLRKEVDSYVEPKVEESRGWDSDHSQSSKDSSDEEEVSKPEPDTTRQSKRIKIKQVTATTALLSSAASKLSSITGEGNEDSNDSFELDISSRGRLRKRRIIPNNTEDTGLKKRKNLPNQESFFSTPQKVSESVTITQNSVTSLQEKTLPANIISMLASSQSNAAIKAQLASQTAKGPGQILRFVAPVSDGAIKTLRLTGKPNMIISPQNLSNIRFLTSTGIVTLPRNKIISSSSAQTSHPVIQQLLLNQAQLTTSTNTVFSAKSSNSLPSLQKQLLETGVKPPAGGQTAVKVSLVITAPNSLNAMSKPSFVMAPQSSGGVVVTQMSTTSHTGKPVLDLGSLSMTQIQQLIKSQAIQINTGAGNPTTLLLTSGLQQLAMSRPSVLASNVPSTATAQIKIPSNLVPGQTKFIATGASSLLTMINKSQKVASTTPSQILLSNKLNPLLTISGQPSHVIRSQTLGAPQPGTVLRVNTPIATVANSAPQGILPIRSSTAASHIGGKVTAIMNPSVLRPAGQPQKPLPLPRIISSLNPFSSLRVTVAPNSNATTAPTPSTPPQAPVAGQLTEANKAKIISVPVMSPAKKYASNVTVKALLENRGSKRAGEEDSESSQVSTTSVNGEGGEFLAYGSEEIENHELHDTTPGFEERTTGVKTAGAATIIKTLQANKMEPNFSVNGIFPMTCSSATLGSFIPHTHPLSVDTGIHSRSSSTTSSEVIVPTVNIKVPSPNTLPSVLHNKNGTTIVQSTKVPIPVASEAKTGDSLSPMGLTSTIPCQGSAIQSINVMAKVGGLASNGSLITPGSSQGLPSTIKLVSSNPAGPQLTNQVTTMKNVMVKVSPQTGGSGQFVQGFMTSRGLVIPQAALLQQQQGSNVILTNVSQTGGLTQMQSNQIQIQPSQVLGAGNQATTFTISNNGQQAIAITQQMNQQPSQQLLVASPNSSIGLTSQNTSPSMKVMFLNPTISSSQPSFTTSSIMSSSNTPASELVKQLASNTQLQTNAQKQQITISPVSSQQNASHLLSNIVQGVSVQQGSNSTMMPAQNIVNAQSGVGSQLAAQIFTIQQGNQLQQQPNIVLTTKPTQAQGKPPVVALQLQQLGQLLNLGGVTQLQLPQQQLASLQQQLNTRVGQPNQVLQLSINPQTGNQTIMAAPQTSQVVRVASQLSPQNQGIAQMQSQGNLVIQQPQQQTQNIVIQQSNIQQGVMGSGVNLQHANIKQQLTAIPQKFAKTPTLPTTKVQTSMAGHVQNSSNVVLSQLQSPSVSIAPSSVNQFQYVLNPSMVSQPSLSVANVSVMSSQLNKVPAGSLTGNVSRIIRADSSILQNSMNSQNSTLQGLMPSLTQANPSMLVSNSTLSASSLSNKGLSQMIIPNSGAGQFLISPVKLTAQGQQANIISPIKYISALQSPNSLTGQNSTQFVINNSTLPGIQNQMSVKPAVIYAGQANAASDKKEGKVAQILLSQPLANLNSNQTQPVNSRPTSNNTLPVSVAVGVAPVASKLGNDNTTKTILYKIGDQYFSPANNIAVSNIQQVVPTQSPMTTTILSTNHNPGPKTDVQLLVPPACIEASDQILKQNNTLLAANPTLSTGTVVTSSLVQNLGQMRQLGTGGRSQDPQSGYNTTNQLSAGSVNGIHQGNTQFSFSLSGPSTLHNKQPMRSDGNPMFNGQSSGIIGQQQFTGNSLMTQDTAGGTAPPVSNTDMPLRRNVFSGDVSVGQQHRQMSDDNSTLSVQEQNEKEAALNLLTLANQPI</sequence>
<feature type="compositionally biased region" description="Basic and acidic residues" evidence="3">
    <location>
        <begin position="602"/>
        <end position="613"/>
    </location>
</feature>
<name>A0AAV2HTC6_LYMST</name>
<dbReference type="PROSITE" id="PS00633">
    <property type="entry name" value="BROMODOMAIN_1"/>
    <property type="match status" value="1"/>
</dbReference>
<feature type="compositionally biased region" description="Basic and acidic residues" evidence="3">
    <location>
        <begin position="1044"/>
        <end position="1088"/>
    </location>
</feature>
<dbReference type="PANTHER" id="PTHR31095:SF3">
    <property type="entry name" value="RIKEN CDNA 9930021J03 GENE"/>
    <property type="match status" value="1"/>
</dbReference>
<dbReference type="PANTHER" id="PTHR31095">
    <property type="entry name" value="RIKEN CDNA 9930021J03 GENE"/>
    <property type="match status" value="1"/>
</dbReference>
<proteinExistence type="predicted"/>
<feature type="region of interest" description="Disordered" evidence="3">
    <location>
        <begin position="1640"/>
        <end position="1664"/>
    </location>
</feature>
<gene>
    <name evidence="5" type="ORF">GSLYS_00009516001</name>
</gene>